<dbReference type="GO" id="GO:0006508">
    <property type="term" value="P:proteolysis"/>
    <property type="evidence" value="ECO:0007669"/>
    <property type="project" value="UniProtKB-KW"/>
</dbReference>
<feature type="region of interest" description="Disordered" evidence="4">
    <location>
        <begin position="376"/>
        <end position="450"/>
    </location>
</feature>
<dbReference type="GO" id="GO:0004252">
    <property type="term" value="F:serine-type endopeptidase activity"/>
    <property type="evidence" value="ECO:0007669"/>
    <property type="project" value="InterPro"/>
</dbReference>
<dbReference type="InterPro" id="IPR036770">
    <property type="entry name" value="Ankyrin_rpt-contain_sf"/>
</dbReference>
<keyword evidence="3" id="KW-0720">Serine protease</keyword>
<dbReference type="CDD" id="cd07491">
    <property type="entry name" value="Peptidases_S8_7"/>
    <property type="match status" value="1"/>
</dbReference>
<evidence type="ECO:0000259" key="5">
    <source>
        <dbReference type="Pfam" id="PF00082"/>
    </source>
</evidence>
<evidence type="ECO:0000256" key="4">
    <source>
        <dbReference type="SAM" id="MobiDB-lite"/>
    </source>
</evidence>
<reference evidence="6" key="1">
    <citation type="journal article" date="2023" name="Mol. Phylogenet. Evol.">
        <title>Genome-scale phylogeny and comparative genomics of the fungal order Sordariales.</title>
        <authorList>
            <person name="Hensen N."/>
            <person name="Bonometti L."/>
            <person name="Westerberg I."/>
            <person name="Brannstrom I.O."/>
            <person name="Guillou S."/>
            <person name="Cros-Aarteil S."/>
            <person name="Calhoun S."/>
            <person name="Haridas S."/>
            <person name="Kuo A."/>
            <person name="Mondo S."/>
            <person name="Pangilinan J."/>
            <person name="Riley R."/>
            <person name="LaButti K."/>
            <person name="Andreopoulos B."/>
            <person name="Lipzen A."/>
            <person name="Chen C."/>
            <person name="Yan M."/>
            <person name="Daum C."/>
            <person name="Ng V."/>
            <person name="Clum A."/>
            <person name="Steindorff A."/>
            <person name="Ohm R.A."/>
            <person name="Martin F."/>
            <person name="Silar P."/>
            <person name="Natvig D.O."/>
            <person name="Lalanne C."/>
            <person name="Gautier V."/>
            <person name="Ament-Velasquez S.L."/>
            <person name="Kruys A."/>
            <person name="Hutchinson M.I."/>
            <person name="Powell A.J."/>
            <person name="Barry K."/>
            <person name="Miller A.N."/>
            <person name="Grigoriev I.V."/>
            <person name="Debuchy R."/>
            <person name="Gladieux P."/>
            <person name="Hiltunen Thoren M."/>
            <person name="Johannesson H."/>
        </authorList>
    </citation>
    <scope>NUCLEOTIDE SEQUENCE</scope>
    <source>
        <strain evidence="6">PSN324</strain>
    </source>
</reference>
<feature type="compositionally biased region" description="Polar residues" evidence="4">
    <location>
        <begin position="310"/>
        <end position="328"/>
    </location>
</feature>
<keyword evidence="7" id="KW-1185">Reference proteome</keyword>
<feature type="region of interest" description="Disordered" evidence="4">
    <location>
        <begin position="1"/>
        <end position="50"/>
    </location>
</feature>
<keyword evidence="2" id="KW-0378">Hydrolase</keyword>
<dbReference type="SMART" id="SM00248">
    <property type="entry name" value="ANK"/>
    <property type="match status" value="3"/>
</dbReference>
<dbReference type="Gene3D" id="3.40.50.200">
    <property type="entry name" value="Peptidase S8/S53 domain"/>
    <property type="match status" value="1"/>
</dbReference>
<protein>
    <recommendedName>
        <fullName evidence="5">Peptidase S8/S53 domain-containing protein</fullName>
    </recommendedName>
</protein>
<comment type="caution">
    <text evidence="6">The sequence shown here is derived from an EMBL/GenBank/DDBJ whole genome shotgun (WGS) entry which is preliminary data.</text>
</comment>
<name>A0AAV9HXH2_9PEZI</name>
<dbReference type="InterPro" id="IPR000209">
    <property type="entry name" value="Peptidase_S8/S53_dom"/>
</dbReference>
<dbReference type="SUPFAM" id="SSF52743">
    <property type="entry name" value="Subtilisin-like"/>
    <property type="match status" value="1"/>
</dbReference>
<feature type="compositionally biased region" description="Acidic residues" evidence="4">
    <location>
        <begin position="36"/>
        <end position="50"/>
    </location>
</feature>
<sequence length="1120" mass="125152">MASQDWQRPPSANGDDGPFDDDDNDDDDQSSSGSEHEEEETLSDQDDDDLTLPVYQEKFRSMQEMLRNLGPDPSQSDQDEFVAKFGKWLQPQPETMDFVIDQRNFLYKLAQDGPDVPWLVKRLVNQFPAFLEEQDGDGRSSLLLAINRRQTEFVRAVLDSNLDVALLEKTLRKPSWNRENCIHQAISNNLDPAITISLIEKSSPQTLAAQDQKKLTPLHLAVDYARCTKSRFEVVTALIRCGDGAFDTETDKPDRFSAYLYHLDTKRKYEKAQEERAKKALESGGGSAKSDASKQPSSESKAKIIKEPGASSSRQPKAFSSASLQGTAAGSLGKTGQDDGWERIKRNAEDFMPPPPKRAPTASFANFTTSFAVIPPAGAFGQNQKDQLPSPHGPKDASAIAFPGIKERPSTPASLSVDGKPVETRPKPRRSKQSRVSKSSSTREKPSPEIAERIAKELKLHYLRSIFTAQSTQQAIPAPIIRTRDSAIRFLYGDNKEDKHIYFIFPPTVSTSTQKIDFDDFKSSYDRLVFDQVLLAVEFRHVELDTVVNPRRQNKYADMGAGRRDMETFFKWLRDKNVTNIIKVIVEDRKGSTAHSDQAIETALKEFDVEILDWRKVDIDPRTIWEASRKERSNLRELHLWWSGNNALLRSWSELDGLPKLRNLKRIILHQTQRGLESPERIRKDVEEFKLRLQVNRDALSFPPIQIEHEKSADETKKRPKGLTYNLKNDGRSGIDTHRWLSVMDTFAQGIQMLKAPSGFPDGYLTHDSLPPELSKEVRVALIDDGADFMHRAIKNILDNGRSFDSGIEDFDGIGGPGPFHGSTTGHGTLMAYMIGRVCPKVKIFVCKLDVLRHGDGTKAGFTAKSAADAVEFAVKRGFDIISMSWTVQKTNDEENDNTEDIKRLETAIKSAVDQKRLVFCSAPDIGSTNREVLDTYYPFSCPGVSDSIFKIGAAKADGSMHSWVGAPSSVDFILPGHNVEIREEDKIHEQDDIPKTGSSVATALAAGLAALIIHCVRLGAIYNFYNGKSNDPTVVNKSSVVAIKQFAAMREAFLKISSSGDKDKDRRIEVESFFDGPGKVLNAVYEKDDAKQKWTQITDIARDLISSKAVAKAVAIQRH</sequence>
<feature type="region of interest" description="Disordered" evidence="4">
    <location>
        <begin position="274"/>
        <end position="339"/>
    </location>
</feature>
<keyword evidence="1" id="KW-0645">Protease</keyword>
<evidence type="ECO:0000256" key="1">
    <source>
        <dbReference type="ARBA" id="ARBA00022670"/>
    </source>
</evidence>
<dbReference type="InterPro" id="IPR036852">
    <property type="entry name" value="Peptidase_S8/S53_dom_sf"/>
</dbReference>
<dbReference type="Proteomes" id="UP001321749">
    <property type="component" value="Unassembled WGS sequence"/>
</dbReference>
<evidence type="ECO:0000256" key="2">
    <source>
        <dbReference type="ARBA" id="ARBA00022801"/>
    </source>
</evidence>
<feature type="compositionally biased region" description="Acidic residues" evidence="4">
    <location>
        <begin position="17"/>
        <end position="29"/>
    </location>
</feature>
<gene>
    <name evidence="6" type="ORF">QBC42DRAFT_262773</name>
</gene>
<dbReference type="InterPro" id="IPR002110">
    <property type="entry name" value="Ankyrin_rpt"/>
</dbReference>
<feature type="compositionally biased region" description="Basic and acidic residues" evidence="4">
    <location>
        <begin position="441"/>
        <end position="450"/>
    </location>
</feature>
<evidence type="ECO:0000313" key="6">
    <source>
        <dbReference type="EMBL" id="KAK4464759.1"/>
    </source>
</evidence>
<dbReference type="SUPFAM" id="SSF48403">
    <property type="entry name" value="Ankyrin repeat"/>
    <property type="match status" value="1"/>
</dbReference>
<evidence type="ECO:0000256" key="3">
    <source>
        <dbReference type="ARBA" id="ARBA00022825"/>
    </source>
</evidence>
<dbReference type="PRINTS" id="PR00723">
    <property type="entry name" value="SUBTILISIN"/>
</dbReference>
<dbReference type="InterPro" id="IPR015500">
    <property type="entry name" value="Peptidase_S8_subtilisin-rel"/>
</dbReference>
<accession>A0AAV9HXH2</accession>
<reference evidence="6" key="2">
    <citation type="submission" date="2023-06" db="EMBL/GenBank/DDBJ databases">
        <authorList>
            <consortium name="Lawrence Berkeley National Laboratory"/>
            <person name="Mondo S.J."/>
            <person name="Hensen N."/>
            <person name="Bonometti L."/>
            <person name="Westerberg I."/>
            <person name="Brannstrom I.O."/>
            <person name="Guillou S."/>
            <person name="Cros-Aarteil S."/>
            <person name="Calhoun S."/>
            <person name="Haridas S."/>
            <person name="Kuo A."/>
            <person name="Pangilinan J."/>
            <person name="Riley R."/>
            <person name="Labutti K."/>
            <person name="Andreopoulos B."/>
            <person name="Lipzen A."/>
            <person name="Chen C."/>
            <person name="Yanf M."/>
            <person name="Daum C."/>
            <person name="Ng V."/>
            <person name="Clum A."/>
            <person name="Steindorff A."/>
            <person name="Ohm R."/>
            <person name="Martin F."/>
            <person name="Silar P."/>
            <person name="Natvig D."/>
            <person name="Lalanne C."/>
            <person name="Gautier V."/>
            <person name="Ament-Velasquez S.L."/>
            <person name="Kruys A."/>
            <person name="Hutchinson M.I."/>
            <person name="Powell A.J."/>
            <person name="Barry K."/>
            <person name="Miller A.N."/>
            <person name="Grigoriev I.V."/>
            <person name="Debuchy R."/>
            <person name="Gladieux P."/>
            <person name="Thoren M.H."/>
            <person name="Johannesson H."/>
        </authorList>
    </citation>
    <scope>NUCLEOTIDE SEQUENCE</scope>
    <source>
        <strain evidence="6">PSN324</strain>
    </source>
</reference>
<evidence type="ECO:0000313" key="7">
    <source>
        <dbReference type="Proteomes" id="UP001321749"/>
    </source>
</evidence>
<proteinExistence type="predicted"/>
<dbReference type="EMBL" id="MU864945">
    <property type="protein sequence ID" value="KAK4464759.1"/>
    <property type="molecule type" value="Genomic_DNA"/>
</dbReference>
<dbReference type="Gene3D" id="1.25.40.20">
    <property type="entry name" value="Ankyrin repeat-containing domain"/>
    <property type="match status" value="1"/>
</dbReference>
<organism evidence="6 7">
    <name type="scientific">Cladorrhinum samala</name>
    <dbReference type="NCBI Taxonomy" id="585594"/>
    <lineage>
        <taxon>Eukaryota</taxon>
        <taxon>Fungi</taxon>
        <taxon>Dikarya</taxon>
        <taxon>Ascomycota</taxon>
        <taxon>Pezizomycotina</taxon>
        <taxon>Sordariomycetes</taxon>
        <taxon>Sordariomycetidae</taxon>
        <taxon>Sordariales</taxon>
        <taxon>Podosporaceae</taxon>
        <taxon>Cladorrhinum</taxon>
    </lineage>
</organism>
<dbReference type="AlphaFoldDB" id="A0AAV9HXH2"/>
<feature type="domain" description="Peptidase S8/S53" evidence="5">
    <location>
        <begin position="776"/>
        <end position="1014"/>
    </location>
</feature>
<dbReference type="Pfam" id="PF00082">
    <property type="entry name" value="Peptidase_S8"/>
    <property type="match status" value="1"/>
</dbReference>